<feature type="region of interest" description="Disordered" evidence="3">
    <location>
        <begin position="291"/>
        <end position="311"/>
    </location>
</feature>
<accession>A0A2U1ZYU7</accession>
<dbReference type="PANTHER" id="PTHR43046:SF2">
    <property type="entry name" value="8-OXO-DGTP DIPHOSPHATASE-RELATED"/>
    <property type="match status" value="1"/>
</dbReference>
<dbReference type="PROSITE" id="PS51462">
    <property type="entry name" value="NUDIX"/>
    <property type="match status" value="1"/>
</dbReference>
<dbReference type="SUPFAM" id="SSF55811">
    <property type="entry name" value="Nudix"/>
    <property type="match status" value="1"/>
</dbReference>
<dbReference type="InterPro" id="IPR000086">
    <property type="entry name" value="NUDIX_hydrolase_dom"/>
</dbReference>
<dbReference type="AlphaFoldDB" id="A0A2U1ZYU7"/>
<gene>
    <name evidence="5" type="ORF">C8046_17005</name>
</gene>
<comment type="cofactor">
    <cofactor evidence="1">
        <name>Mg(2+)</name>
        <dbReference type="ChEBI" id="CHEBI:18420"/>
    </cofactor>
</comment>
<protein>
    <submittedName>
        <fullName evidence="5">NTP pyrophosphohydrolase</fullName>
    </submittedName>
</protein>
<organism evidence="5 6">
    <name type="scientific">Serinibacter arcticus</name>
    <dbReference type="NCBI Taxonomy" id="1655435"/>
    <lineage>
        <taxon>Bacteria</taxon>
        <taxon>Bacillati</taxon>
        <taxon>Actinomycetota</taxon>
        <taxon>Actinomycetes</taxon>
        <taxon>Micrococcales</taxon>
        <taxon>Beutenbergiaceae</taxon>
        <taxon>Serinibacter</taxon>
    </lineage>
</organism>
<proteinExistence type="predicted"/>
<dbReference type="OrthoDB" id="3404294at2"/>
<sequence>MGEPELRQTDRVTRRDPNDAWVECTCGSRHWGLGGAAGLALVDRATGTVALQLRSAASHQGGSWALPGGAIGTGESPLAGALREAQEEAAIASDAVRPRFARVLDHEVWRYTTVVADVVGERPVLLPLDGESADLAWVELDAVDRLPLHPAFAQAWPALRTLATTRAELLVDVANVLGSRPDGWWRDRPGATTHLLATLADAGPLPADWFGLDAGEAWPDVVAVLEGAARAATPPPPPPAPGTLGVSVVPASGSGDDEIVRLAAASPSEALAVATADRELRSRLPERARVVGPETLRRHLDQAPRPRHLPA</sequence>
<dbReference type="Pfam" id="PF00293">
    <property type="entry name" value="NUDIX"/>
    <property type="match status" value="1"/>
</dbReference>
<feature type="domain" description="Nudix hydrolase" evidence="4">
    <location>
        <begin position="32"/>
        <end position="160"/>
    </location>
</feature>
<dbReference type="Gene3D" id="3.90.79.10">
    <property type="entry name" value="Nucleoside Triphosphate Pyrophosphohydrolase"/>
    <property type="match status" value="1"/>
</dbReference>
<dbReference type="Proteomes" id="UP000245166">
    <property type="component" value="Unassembled WGS sequence"/>
</dbReference>
<dbReference type="InterPro" id="IPR015797">
    <property type="entry name" value="NUDIX_hydrolase-like_dom_sf"/>
</dbReference>
<evidence type="ECO:0000313" key="6">
    <source>
        <dbReference type="Proteomes" id="UP000245166"/>
    </source>
</evidence>
<evidence type="ECO:0000256" key="2">
    <source>
        <dbReference type="ARBA" id="ARBA00022801"/>
    </source>
</evidence>
<feature type="compositionally biased region" description="Basic and acidic residues" evidence="3">
    <location>
        <begin position="291"/>
        <end position="304"/>
    </location>
</feature>
<dbReference type="PANTHER" id="PTHR43046">
    <property type="entry name" value="GDP-MANNOSE MANNOSYL HYDROLASE"/>
    <property type="match status" value="1"/>
</dbReference>
<evidence type="ECO:0000256" key="3">
    <source>
        <dbReference type="SAM" id="MobiDB-lite"/>
    </source>
</evidence>
<evidence type="ECO:0000313" key="5">
    <source>
        <dbReference type="EMBL" id="PWD52092.1"/>
    </source>
</evidence>
<evidence type="ECO:0000256" key="1">
    <source>
        <dbReference type="ARBA" id="ARBA00001946"/>
    </source>
</evidence>
<reference evidence="5 6" key="1">
    <citation type="submission" date="2018-03" db="EMBL/GenBank/DDBJ databases">
        <title>Genome assembly of novel Miniimonas species PCH200.</title>
        <authorList>
            <person name="Thakur V."/>
            <person name="Kumar V."/>
            <person name="Singh D."/>
        </authorList>
    </citation>
    <scope>NUCLEOTIDE SEQUENCE [LARGE SCALE GENOMIC DNA]</scope>
    <source>
        <strain evidence="5 6">PCH200</strain>
    </source>
</reference>
<dbReference type="GO" id="GO:0016787">
    <property type="term" value="F:hydrolase activity"/>
    <property type="evidence" value="ECO:0007669"/>
    <property type="project" value="UniProtKB-KW"/>
</dbReference>
<name>A0A2U1ZYU7_9MICO</name>
<comment type="caution">
    <text evidence="5">The sequence shown here is derived from an EMBL/GenBank/DDBJ whole genome shotgun (WGS) entry which is preliminary data.</text>
</comment>
<keyword evidence="2" id="KW-0378">Hydrolase</keyword>
<evidence type="ECO:0000259" key="4">
    <source>
        <dbReference type="PROSITE" id="PS51462"/>
    </source>
</evidence>
<dbReference type="EMBL" id="PYHR01000002">
    <property type="protein sequence ID" value="PWD52092.1"/>
    <property type="molecule type" value="Genomic_DNA"/>
</dbReference>
<keyword evidence="6" id="KW-1185">Reference proteome</keyword>